<protein>
    <recommendedName>
        <fullName evidence="3">Thaumatin-like protein</fullName>
    </recommendedName>
</protein>
<dbReference type="EMBL" id="LATX01002402">
    <property type="protein sequence ID" value="KTB29963.1"/>
    <property type="molecule type" value="Genomic_DNA"/>
</dbReference>
<accession>A0A0W0F0X9</accession>
<reference evidence="1 2" key="1">
    <citation type="submission" date="2015-12" db="EMBL/GenBank/DDBJ databases">
        <title>Draft genome sequence of Moniliophthora roreri, the causal agent of frosty pod rot of cacao.</title>
        <authorList>
            <person name="Aime M.C."/>
            <person name="Diaz-Valderrama J.R."/>
            <person name="Kijpornyongpan T."/>
            <person name="Phillips-Mora W."/>
        </authorList>
    </citation>
    <scope>NUCLEOTIDE SEQUENCE [LARGE SCALE GENOMIC DNA]</scope>
    <source>
        <strain evidence="1 2">MCA 2952</strain>
    </source>
</reference>
<dbReference type="Pfam" id="PF00314">
    <property type="entry name" value="Thaumatin"/>
    <property type="match status" value="2"/>
</dbReference>
<dbReference type="PRINTS" id="PR00347">
    <property type="entry name" value="THAUMATIN"/>
</dbReference>
<evidence type="ECO:0000313" key="2">
    <source>
        <dbReference type="Proteomes" id="UP000054988"/>
    </source>
</evidence>
<dbReference type="PROSITE" id="PS51367">
    <property type="entry name" value="THAUMATIN_2"/>
    <property type="match status" value="2"/>
</dbReference>
<dbReference type="InterPro" id="IPR001938">
    <property type="entry name" value="Thaumatin"/>
</dbReference>
<dbReference type="Proteomes" id="UP000054988">
    <property type="component" value="Unassembled WGS sequence"/>
</dbReference>
<dbReference type="AlphaFoldDB" id="A0A0W0F0X9"/>
<dbReference type="SUPFAM" id="SSF49870">
    <property type="entry name" value="Osmotin, thaumatin-like protein"/>
    <property type="match status" value="2"/>
</dbReference>
<gene>
    <name evidence="1" type="ORF">WG66_17457</name>
</gene>
<comment type="caution">
    <text evidence="1">The sequence shown here is derived from an EMBL/GenBank/DDBJ whole genome shotgun (WGS) entry which is preliminary data.</text>
</comment>
<dbReference type="eggNOG" id="ENOG502QUID">
    <property type="taxonomic scope" value="Eukaryota"/>
</dbReference>
<dbReference type="SMART" id="SM00205">
    <property type="entry name" value="THN"/>
    <property type="match status" value="2"/>
</dbReference>
<evidence type="ECO:0008006" key="3">
    <source>
        <dbReference type="Google" id="ProtNLM"/>
    </source>
</evidence>
<dbReference type="PANTHER" id="PTHR31048">
    <property type="entry name" value="OS03G0233200 PROTEIN"/>
    <property type="match status" value="1"/>
</dbReference>
<proteinExistence type="predicted"/>
<name>A0A0W0F0X9_MONRR</name>
<dbReference type="Gene3D" id="2.60.110.10">
    <property type="entry name" value="Thaumatin"/>
    <property type="match status" value="2"/>
</dbReference>
<evidence type="ECO:0000313" key="1">
    <source>
        <dbReference type="EMBL" id="KTB29963.1"/>
    </source>
</evidence>
<organism evidence="1 2">
    <name type="scientific">Moniliophthora roreri</name>
    <name type="common">Frosty pod rot fungus</name>
    <name type="synonym">Monilia roreri</name>
    <dbReference type="NCBI Taxonomy" id="221103"/>
    <lineage>
        <taxon>Eukaryota</taxon>
        <taxon>Fungi</taxon>
        <taxon>Dikarya</taxon>
        <taxon>Basidiomycota</taxon>
        <taxon>Agaricomycotina</taxon>
        <taxon>Agaricomycetes</taxon>
        <taxon>Agaricomycetidae</taxon>
        <taxon>Agaricales</taxon>
        <taxon>Marasmiineae</taxon>
        <taxon>Marasmiaceae</taxon>
        <taxon>Moniliophthora</taxon>
    </lineage>
</organism>
<sequence length="541" mass="57087">MGIVWFVYCTYQSSELAFGILNMKLFFASASLAGLSTVAARTFTVYNACPFTIWPALFTDLHAGSAVPNFKTGWEAPAWSTVTFSVPDNWTAGRIWASNKLARRNCDFSRSGGPTAQCLTGGCNGGLECDRNTGTGVPPATIAVVKLISCPTSFTNVALDCSEWTLSSNPNIPDNYDISLVDGYNLPARISNNKGCPVAECAKDLGPNCPAPLKGPFDSTGFPVGCKSACFANLDGHPQDSANCCSGSHNTPQTCPSSGVQYYSYFKGSAFSVSSLRSGSTSSLTAIAMKLFVASLTGSALLSSVAARTFTVYNACPFTIWPAVFTDLNVGSAVPDVPTGWEAPAWSVRSFNVPDNWTAGRIWGRRNCDFSKSGPDSCLSGGCNGGLLCDQRTGTGVPPVSLAEWTLSADPNIPDHYDVSLVDGYNLPMRITNNKGCPVADCPVDLGPNCPAPLKGPFDASGFPVGCKSACANGNQANSPNCCSGDFNRPETCPPSGVQFYDYFKGNCPNSYAYAYDESSGTALFTCPSTAKADYTLTFCP</sequence>
<dbReference type="InterPro" id="IPR037176">
    <property type="entry name" value="Osmotin/thaumatin-like_sf"/>
</dbReference>